<keyword evidence="3" id="KW-0436">Ligase</keyword>
<reference evidence="3 4" key="1">
    <citation type="submission" date="2017-05" db="EMBL/GenBank/DDBJ databases">
        <title>Complete and WGS of Bordetella genogroups.</title>
        <authorList>
            <person name="Spilker T."/>
            <person name="LiPuma J."/>
        </authorList>
    </citation>
    <scope>NUCLEOTIDE SEQUENCE [LARGE SCALE GENOMIC DNA]</scope>
    <source>
        <strain evidence="3 4">AU10456</strain>
    </source>
</reference>
<evidence type="ECO:0000313" key="4">
    <source>
        <dbReference type="Proteomes" id="UP000216913"/>
    </source>
</evidence>
<accession>A0A261T351</accession>
<name>A0A261T351_9BORD</name>
<dbReference type="RefSeq" id="WP_094804383.1">
    <property type="nucleotide sequence ID" value="NZ_NEVP01000016.1"/>
</dbReference>
<dbReference type="PANTHER" id="PTHR35561">
    <property type="entry name" value="RNA 2',3'-CYCLIC PHOSPHODIESTERASE"/>
    <property type="match status" value="1"/>
</dbReference>
<dbReference type="InterPro" id="IPR004175">
    <property type="entry name" value="RNA_CPDase"/>
</dbReference>
<protein>
    <recommendedName>
        <fullName evidence="2">RNA 2',3'-cyclic phosphodiesterase</fullName>
        <shortName evidence="2">RNA 2',3'-CPDase</shortName>
        <ecNumber evidence="2">3.1.4.58</ecNumber>
    </recommendedName>
</protein>
<dbReference type="Proteomes" id="UP000216913">
    <property type="component" value="Unassembled WGS sequence"/>
</dbReference>
<dbReference type="NCBIfam" id="TIGR02258">
    <property type="entry name" value="2_5_ligase"/>
    <property type="match status" value="1"/>
</dbReference>
<proteinExistence type="inferred from homology"/>
<organism evidence="3 4">
    <name type="scientific">Bordetella genomosp. 5</name>
    <dbReference type="NCBI Taxonomy" id="1395608"/>
    <lineage>
        <taxon>Bacteria</taxon>
        <taxon>Pseudomonadati</taxon>
        <taxon>Pseudomonadota</taxon>
        <taxon>Betaproteobacteria</taxon>
        <taxon>Burkholderiales</taxon>
        <taxon>Alcaligenaceae</taxon>
        <taxon>Bordetella</taxon>
    </lineage>
</organism>
<dbReference type="OrthoDB" id="7061261at2"/>
<keyword evidence="4" id="KW-1185">Reference proteome</keyword>
<comment type="similarity">
    <text evidence="2">Belongs to the 2H phosphoesterase superfamily. ThpR family.</text>
</comment>
<evidence type="ECO:0000256" key="1">
    <source>
        <dbReference type="ARBA" id="ARBA00022801"/>
    </source>
</evidence>
<dbReference type="EC" id="3.1.4.58" evidence="2"/>
<gene>
    <name evidence="3" type="ORF">CAL25_23300</name>
</gene>
<evidence type="ECO:0000256" key="2">
    <source>
        <dbReference type="HAMAP-Rule" id="MF_01940"/>
    </source>
</evidence>
<dbReference type="GO" id="GO:0004113">
    <property type="term" value="F:2',3'-cyclic-nucleotide 3'-phosphodiesterase activity"/>
    <property type="evidence" value="ECO:0007669"/>
    <property type="project" value="InterPro"/>
</dbReference>
<dbReference type="Pfam" id="PF13563">
    <property type="entry name" value="2_5_RNA_ligase2"/>
    <property type="match status" value="1"/>
</dbReference>
<dbReference type="AlphaFoldDB" id="A0A261T351"/>
<dbReference type="GO" id="GO:0008664">
    <property type="term" value="F:RNA 2',3'-cyclic 3'-phosphodiesterase activity"/>
    <property type="evidence" value="ECO:0007669"/>
    <property type="project" value="UniProtKB-EC"/>
</dbReference>
<comment type="caution">
    <text evidence="3">The sequence shown here is derived from an EMBL/GenBank/DDBJ whole genome shotgun (WGS) entry which is preliminary data.</text>
</comment>
<dbReference type="GO" id="GO:0016874">
    <property type="term" value="F:ligase activity"/>
    <property type="evidence" value="ECO:0007669"/>
    <property type="project" value="UniProtKB-KW"/>
</dbReference>
<feature type="short sequence motif" description="HXTX 1" evidence="2">
    <location>
        <begin position="45"/>
        <end position="48"/>
    </location>
</feature>
<feature type="active site" description="Proton acceptor" evidence="2">
    <location>
        <position position="127"/>
    </location>
</feature>
<dbReference type="PANTHER" id="PTHR35561:SF1">
    <property type="entry name" value="RNA 2',3'-CYCLIC PHOSPHODIESTERASE"/>
    <property type="match status" value="1"/>
</dbReference>
<sequence>MNPPAARLFFALWPAPEVAQALDTGWTAAAHAHCGGRRMRPDTLHLTLAFLGAVEPARIAPLAALTGALHVPPGEIQLSQYGRFERASVVWAGPDAADGALNSLHDKLWQALGDLGWPVPAQPFRPHVTLLRDTRVAPPSPPTPLVWRYDRCVLVRSEPGGGARYHVIAQSGSGIPD</sequence>
<dbReference type="InterPro" id="IPR009097">
    <property type="entry name" value="Cyclic_Pdiesterase"/>
</dbReference>
<dbReference type="HAMAP" id="MF_01940">
    <property type="entry name" value="RNA_CPDase"/>
    <property type="match status" value="1"/>
</dbReference>
<feature type="active site" description="Proton donor" evidence="2">
    <location>
        <position position="45"/>
    </location>
</feature>
<dbReference type="Gene3D" id="3.90.1140.10">
    <property type="entry name" value="Cyclic phosphodiesterase"/>
    <property type="match status" value="1"/>
</dbReference>
<comment type="catalytic activity">
    <reaction evidence="2">
        <text>a 3'-end 2',3'-cyclophospho-ribonucleotide-RNA + H2O = a 3'-end 2'-phospho-ribonucleotide-RNA + H(+)</text>
        <dbReference type="Rhea" id="RHEA:11828"/>
        <dbReference type="Rhea" id="RHEA-COMP:10464"/>
        <dbReference type="Rhea" id="RHEA-COMP:17353"/>
        <dbReference type="ChEBI" id="CHEBI:15377"/>
        <dbReference type="ChEBI" id="CHEBI:15378"/>
        <dbReference type="ChEBI" id="CHEBI:83064"/>
        <dbReference type="ChEBI" id="CHEBI:173113"/>
        <dbReference type="EC" id="3.1.4.58"/>
    </reaction>
</comment>
<feature type="short sequence motif" description="HXTX 2" evidence="2">
    <location>
        <begin position="127"/>
        <end position="130"/>
    </location>
</feature>
<comment type="function">
    <text evidence="2">Hydrolyzes RNA 2',3'-cyclic phosphodiester to an RNA 2'-phosphomonoester.</text>
</comment>
<dbReference type="EMBL" id="NEVP01000016">
    <property type="protein sequence ID" value="OZI43855.1"/>
    <property type="molecule type" value="Genomic_DNA"/>
</dbReference>
<dbReference type="SUPFAM" id="SSF55144">
    <property type="entry name" value="LigT-like"/>
    <property type="match status" value="1"/>
</dbReference>
<evidence type="ECO:0000313" key="3">
    <source>
        <dbReference type="EMBL" id="OZI43855.1"/>
    </source>
</evidence>
<keyword evidence="1 2" id="KW-0378">Hydrolase</keyword>